<evidence type="ECO:0000313" key="2">
    <source>
        <dbReference type="Proteomes" id="UP000000422"/>
    </source>
</evidence>
<evidence type="ECO:0000313" key="1">
    <source>
        <dbReference type="EMBL" id="CAE11034.1"/>
    </source>
</evidence>
<dbReference type="AlphaFoldDB" id="Q7MQS9"/>
<accession>Q7MQS9</accession>
<gene>
    <name evidence="1" type="ordered locus">WS2033</name>
</gene>
<sequence>MSEAKNLTPPELVGLGAVFEALAEYAQNMGYRNVGESFLRLGIDSIRATPLKSTIEKILSQTGWIKKEVQSHSKISAHAKRKKATKETTSAFYIITHTGFKNILLETPHALNQSSNYTKYKLTIYGLSQPKRLLSSATIEELQRLLKRLEVQELDICIDSNNALNLEGLRAFGVIDPCFTTSYLHNPKGLSYITRLCYYDKQAKDHLKDALYRLELTCITRGKIGALFVPFDEVKAILNTL</sequence>
<dbReference type="HOGENOM" id="CLU_1151429_0_0_7"/>
<dbReference type="RefSeq" id="WP_011139816.1">
    <property type="nucleotide sequence ID" value="NC_005090.1"/>
</dbReference>
<protein>
    <submittedName>
        <fullName evidence="1">Uncharacterized protein</fullName>
    </submittedName>
</protein>
<organism evidence="2">
    <name type="scientific">Wolinella succinogenes (strain ATCC 29543 / DSM 1740 / CCUG 13145 / JCM 31913 / LMG 7466 / NCTC 11488 / FDC 602W)</name>
    <name type="common">Vibrio succinogenes</name>
    <dbReference type="NCBI Taxonomy" id="273121"/>
    <lineage>
        <taxon>Bacteria</taxon>
        <taxon>Pseudomonadati</taxon>
        <taxon>Campylobacterota</taxon>
        <taxon>Epsilonproteobacteria</taxon>
        <taxon>Campylobacterales</taxon>
        <taxon>Helicobacteraceae</taxon>
        <taxon>Wolinella</taxon>
    </lineage>
</organism>
<keyword evidence="2" id="KW-1185">Reference proteome</keyword>
<dbReference type="Proteomes" id="UP000000422">
    <property type="component" value="Chromosome"/>
</dbReference>
<dbReference type="STRING" id="273121.WS2033"/>
<reference evidence="1 2" key="1">
    <citation type="journal article" date="2003" name="Proc. Natl. Acad. Sci. U.S.A.">
        <title>Complete genome sequence and analysis of Wolinella succinogenes.</title>
        <authorList>
            <person name="Baar C."/>
            <person name="Eppinger M."/>
            <person name="Raddatz G."/>
            <person name="Simon JM."/>
            <person name="Lanz C."/>
            <person name="Klimmek O."/>
            <person name="Nandakumar R."/>
            <person name="Gross R."/>
            <person name="Rosinus A."/>
            <person name="Keller H."/>
            <person name="Jagtap P."/>
            <person name="Linke B."/>
            <person name="Meyer F."/>
            <person name="Lederer H."/>
            <person name="Schuster S.C."/>
        </authorList>
    </citation>
    <scope>NUCLEOTIDE SEQUENCE [LARGE SCALE GENOMIC DNA]</scope>
    <source>
        <strain evidence="2">ATCC 29543 / DSM 1740 / CCUG 13145 / JCM 31913 / LMG 7466 / NCTC 11488 / FDC 602W</strain>
    </source>
</reference>
<proteinExistence type="predicted"/>
<dbReference type="KEGG" id="wsu:WS2033"/>
<name>Q7MQS9_WOLSU</name>
<dbReference type="EMBL" id="BX571662">
    <property type="protein sequence ID" value="CAE11034.1"/>
    <property type="molecule type" value="Genomic_DNA"/>
</dbReference>